<evidence type="ECO:0000313" key="2">
    <source>
        <dbReference type="Proteomes" id="UP000612893"/>
    </source>
</evidence>
<evidence type="ECO:0000313" key="1">
    <source>
        <dbReference type="EMBL" id="MBJ7599832.1"/>
    </source>
</evidence>
<dbReference type="AlphaFoldDB" id="A0A934K3J7"/>
<keyword evidence="2" id="KW-1185">Reference proteome</keyword>
<organism evidence="1 2">
    <name type="scientific">Candidatus Nephthysia bennettiae</name>
    <dbReference type="NCBI Taxonomy" id="3127016"/>
    <lineage>
        <taxon>Bacteria</taxon>
        <taxon>Bacillati</taxon>
        <taxon>Candidatus Dormiibacterota</taxon>
        <taxon>Candidatus Dormibacteria</taxon>
        <taxon>Candidatus Dormibacterales</taxon>
        <taxon>Candidatus Dormibacteraceae</taxon>
        <taxon>Candidatus Nephthysia</taxon>
    </lineage>
</organism>
<protein>
    <submittedName>
        <fullName evidence="1">Uncharacterized protein</fullName>
    </submittedName>
</protein>
<sequence length="168" mass="17805">MPNRGAACTTAAVLAALGALGAERLPDLWDATLALGAQEPLGAPALMDYAALPGRPAPLDRRIEDLAARHGLRVRSQTGLVAPGRPLRTRDGELLVANLAWGRERLGVYGSWGWNPLKPETYSTGGHSVLLVATGAQGWVVLDPNHAGLQRWERAGLAVTRTRIRPAG</sequence>
<accession>A0A934K3J7</accession>
<dbReference type="EMBL" id="JAEKNR010000176">
    <property type="protein sequence ID" value="MBJ7599832.1"/>
    <property type="molecule type" value="Genomic_DNA"/>
</dbReference>
<name>A0A934K3J7_9BACT</name>
<dbReference type="Proteomes" id="UP000612893">
    <property type="component" value="Unassembled WGS sequence"/>
</dbReference>
<gene>
    <name evidence="1" type="ORF">JF922_17360</name>
</gene>
<comment type="caution">
    <text evidence="1">The sequence shown here is derived from an EMBL/GenBank/DDBJ whole genome shotgun (WGS) entry which is preliminary data.</text>
</comment>
<dbReference type="RefSeq" id="WP_338203457.1">
    <property type="nucleotide sequence ID" value="NZ_JAEKNR010000176.1"/>
</dbReference>
<proteinExistence type="predicted"/>
<reference evidence="1" key="1">
    <citation type="submission" date="2020-10" db="EMBL/GenBank/DDBJ databases">
        <title>Ca. Dormibacterota MAGs.</title>
        <authorList>
            <person name="Montgomery K."/>
        </authorList>
    </citation>
    <scope>NUCLEOTIDE SEQUENCE [LARGE SCALE GENOMIC DNA]</scope>
    <source>
        <strain evidence="1">SC8812_S17_10</strain>
    </source>
</reference>